<reference evidence="2 3" key="1">
    <citation type="submission" date="2019-09" db="EMBL/GenBank/DDBJ databases">
        <authorList>
            <person name="Depoorter E."/>
        </authorList>
    </citation>
    <scope>NUCLEOTIDE SEQUENCE [LARGE SCALE GENOMIC DNA]</scope>
    <source>
        <strain evidence="2">R-71033</strain>
    </source>
</reference>
<dbReference type="InterPro" id="IPR046883">
    <property type="entry name" value="T6SS_FHA_C"/>
</dbReference>
<evidence type="ECO:0000313" key="2">
    <source>
        <dbReference type="EMBL" id="VWC91229.1"/>
    </source>
</evidence>
<accession>A0A6P2W5Q3</accession>
<gene>
    <name evidence="2" type="ORF">BCO71033_01125</name>
</gene>
<proteinExistence type="predicted"/>
<feature type="domain" description="Type VI secretion system FHA" evidence="1">
    <location>
        <begin position="21"/>
        <end position="71"/>
    </location>
</feature>
<protein>
    <submittedName>
        <fullName evidence="2">FHA-family protein</fullName>
    </submittedName>
</protein>
<sequence>MGNETCLHYVTPSPAQAATYDAMRWYEKRVPVLYKARMWDRYAATHRDTVFAIEDDFASVFGKAFLAAYDAEVESYRGSGRH</sequence>
<organism evidence="2 3">
    <name type="scientific">Burkholderia contaminans</name>
    <dbReference type="NCBI Taxonomy" id="488447"/>
    <lineage>
        <taxon>Bacteria</taxon>
        <taxon>Pseudomonadati</taxon>
        <taxon>Pseudomonadota</taxon>
        <taxon>Betaproteobacteria</taxon>
        <taxon>Burkholderiales</taxon>
        <taxon>Burkholderiaceae</taxon>
        <taxon>Burkholderia</taxon>
        <taxon>Burkholderia cepacia complex</taxon>
    </lineage>
</organism>
<evidence type="ECO:0000313" key="3">
    <source>
        <dbReference type="Proteomes" id="UP000494109"/>
    </source>
</evidence>
<dbReference type="Proteomes" id="UP000494109">
    <property type="component" value="Unassembled WGS sequence"/>
</dbReference>
<dbReference type="AlphaFoldDB" id="A0A6P2W5Q3"/>
<name>A0A6P2W5Q3_9BURK</name>
<dbReference type="Pfam" id="PF20232">
    <property type="entry name" value="T6SS_FHA_C"/>
    <property type="match status" value="1"/>
</dbReference>
<evidence type="ECO:0000259" key="1">
    <source>
        <dbReference type="Pfam" id="PF20232"/>
    </source>
</evidence>
<dbReference type="EMBL" id="CABVQS010000004">
    <property type="protein sequence ID" value="VWC91229.1"/>
    <property type="molecule type" value="Genomic_DNA"/>
</dbReference>